<keyword evidence="4" id="KW-0813">Transport</keyword>
<evidence type="ECO:0000256" key="4">
    <source>
        <dbReference type="ARBA" id="ARBA00022448"/>
    </source>
</evidence>
<name>A0A8W8KG45_MAGGI</name>
<dbReference type="EnsemblMetazoa" id="G23341.3">
    <property type="protein sequence ID" value="G23341.3:cds"/>
    <property type="gene ID" value="G23341"/>
</dbReference>
<accession>A0A8W8KG45</accession>
<evidence type="ECO:0000313" key="10">
    <source>
        <dbReference type="EnsemblMetazoa" id="G23341.2:cds"/>
    </source>
</evidence>
<protein>
    <recommendedName>
        <fullName evidence="3">NADH dehydrogenase [ubiquinone] 1 beta subcomplex subunit 9</fullName>
    </recommendedName>
</protein>
<evidence type="ECO:0000256" key="5">
    <source>
        <dbReference type="ARBA" id="ARBA00022660"/>
    </source>
</evidence>
<dbReference type="PANTHER" id="PTHR12868">
    <property type="entry name" value="NADH-UBIQUINONE OXIDOREDUCTASE B22 SUBUNIT"/>
    <property type="match status" value="1"/>
</dbReference>
<dbReference type="Proteomes" id="UP000005408">
    <property type="component" value="Unassembled WGS sequence"/>
</dbReference>
<evidence type="ECO:0000256" key="7">
    <source>
        <dbReference type="ARBA" id="ARBA00022982"/>
    </source>
</evidence>
<keyword evidence="9" id="KW-0472">Membrane</keyword>
<evidence type="ECO:0000256" key="3">
    <source>
        <dbReference type="ARBA" id="ARBA00018684"/>
    </source>
</evidence>
<dbReference type="PANTHER" id="PTHR12868:SF0">
    <property type="entry name" value="NADH DEHYDROGENASE [UBIQUINONE] 1 BETA SUBCOMPLEX SUBUNIT 9"/>
    <property type="match status" value="1"/>
</dbReference>
<keyword evidence="5" id="KW-0679">Respiratory chain</keyword>
<dbReference type="OMA" id="YRAVQMR"/>
<dbReference type="OrthoDB" id="13598at2759"/>
<keyword evidence="8" id="KW-0496">Mitochondrion</keyword>
<dbReference type="EnsemblMetazoa" id="G23341.2">
    <property type="protein sequence ID" value="G23341.2:cds"/>
    <property type="gene ID" value="G23341"/>
</dbReference>
<organism evidence="10 11">
    <name type="scientific">Magallana gigas</name>
    <name type="common">Pacific oyster</name>
    <name type="synonym">Crassostrea gigas</name>
    <dbReference type="NCBI Taxonomy" id="29159"/>
    <lineage>
        <taxon>Eukaryota</taxon>
        <taxon>Metazoa</taxon>
        <taxon>Spiralia</taxon>
        <taxon>Lophotrochozoa</taxon>
        <taxon>Mollusca</taxon>
        <taxon>Bivalvia</taxon>
        <taxon>Autobranchia</taxon>
        <taxon>Pteriomorphia</taxon>
        <taxon>Ostreida</taxon>
        <taxon>Ostreoidea</taxon>
        <taxon>Ostreidae</taxon>
        <taxon>Magallana</taxon>
    </lineage>
</organism>
<keyword evidence="6" id="KW-0999">Mitochondrion inner membrane</keyword>
<comment type="subcellular location">
    <subcellularLocation>
        <location evidence="1">Mitochondrion inner membrane</location>
        <topology evidence="1">Peripheral membrane protein</topology>
        <orientation evidence="1">Matrix side</orientation>
    </subcellularLocation>
</comment>
<keyword evidence="7" id="KW-0249">Electron transport</keyword>
<reference evidence="10" key="1">
    <citation type="submission" date="2022-08" db="UniProtKB">
        <authorList>
            <consortium name="EnsemblMetazoa"/>
        </authorList>
    </citation>
    <scope>IDENTIFICATION</scope>
    <source>
        <strain evidence="10">05x7-T-G4-1.051#20</strain>
    </source>
</reference>
<dbReference type="GO" id="GO:0005743">
    <property type="term" value="C:mitochondrial inner membrane"/>
    <property type="evidence" value="ECO:0007669"/>
    <property type="project" value="UniProtKB-SubCell"/>
</dbReference>
<evidence type="ECO:0000256" key="2">
    <source>
        <dbReference type="ARBA" id="ARBA00009508"/>
    </source>
</evidence>
<dbReference type="InterPro" id="IPR033034">
    <property type="entry name" value="NDUFB9"/>
</dbReference>
<dbReference type="GO" id="GO:0006120">
    <property type="term" value="P:mitochondrial electron transport, NADH to ubiquinone"/>
    <property type="evidence" value="ECO:0007669"/>
    <property type="project" value="InterPro"/>
</dbReference>
<evidence type="ECO:0000256" key="6">
    <source>
        <dbReference type="ARBA" id="ARBA00022792"/>
    </source>
</evidence>
<dbReference type="AlphaFoldDB" id="A0A8W8KG45"/>
<evidence type="ECO:0000256" key="1">
    <source>
        <dbReference type="ARBA" id="ARBA00004443"/>
    </source>
</evidence>
<sequence length="179" mass="21811">MTTFGNLANVKIPRHLQFTYLSHAQRVLRYYKKHCRHIEWCAFTRVPARLGRVELRRLIDSHKDEKDFVKATELLERGEQQVLSYWFFNNNHNFSPGGTCYDRYQYFPDYTIDYWHPLEKAQYPKYFATREIRKMEHILWWHEKYGADPEQKTIEEMMDDVAEQRKVAKEAEERKAIDK</sequence>
<evidence type="ECO:0000256" key="9">
    <source>
        <dbReference type="ARBA" id="ARBA00023136"/>
    </source>
</evidence>
<evidence type="ECO:0000256" key="8">
    <source>
        <dbReference type="ARBA" id="ARBA00023128"/>
    </source>
</evidence>
<keyword evidence="11" id="KW-1185">Reference proteome</keyword>
<evidence type="ECO:0000313" key="11">
    <source>
        <dbReference type="Proteomes" id="UP000005408"/>
    </source>
</evidence>
<comment type="similarity">
    <text evidence="2">Belongs to the complex I LYR family.</text>
</comment>
<proteinExistence type="inferred from homology"/>